<evidence type="ECO:0000256" key="3">
    <source>
        <dbReference type="ARBA" id="ARBA00023136"/>
    </source>
</evidence>
<feature type="transmembrane region" description="Helical" evidence="4">
    <location>
        <begin position="216"/>
        <end position="236"/>
    </location>
</feature>
<gene>
    <name evidence="6" type="ORF">LVJ82_13535</name>
</gene>
<evidence type="ECO:0000313" key="6">
    <source>
        <dbReference type="EMBL" id="UOO88482.1"/>
    </source>
</evidence>
<feature type="transmembrane region" description="Helical" evidence="4">
    <location>
        <begin position="44"/>
        <end position="63"/>
    </location>
</feature>
<feature type="transmembrane region" description="Helical" evidence="4">
    <location>
        <begin position="340"/>
        <end position="363"/>
    </location>
</feature>
<evidence type="ECO:0000259" key="5">
    <source>
        <dbReference type="PROSITE" id="PS50850"/>
    </source>
</evidence>
<keyword evidence="2 4" id="KW-1133">Transmembrane helix</keyword>
<dbReference type="Pfam" id="PF06779">
    <property type="entry name" value="MFS_4"/>
    <property type="match status" value="1"/>
</dbReference>
<keyword evidence="3 4" id="KW-0472">Membrane</keyword>
<keyword evidence="7" id="KW-1185">Reference proteome</keyword>
<proteinExistence type="predicted"/>
<feature type="transmembrane region" description="Helical" evidence="4">
    <location>
        <begin position="101"/>
        <end position="122"/>
    </location>
</feature>
<feature type="transmembrane region" description="Helical" evidence="4">
    <location>
        <begin position="286"/>
        <end position="309"/>
    </location>
</feature>
<dbReference type="EMBL" id="CP091511">
    <property type="protein sequence ID" value="UOO88482.1"/>
    <property type="molecule type" value="Genomic_DNA"/>
</dbReference>
<feature type="transmembrane region" description="Helical" evidence="4">
    <location>
        <begin position="369"/>
        <end position="388"/>
    </location>
</feature>
<dbReference type="PANTHER" id="PTHR23537:SF1">
    <property type="entry name" value="SUGAR TRANSPORTER"/>
    <property type="match status" value="1"/>
</dbReference>
<dbReference type="Gene3D" id="1.20.1250.20">
    <property type="entry name" value="MFS general substrate transporter like domains"/>
    <property type="match status" value="1"/>
</dbReference>
<feature type="transmembrane region" description="Helical" evidence="4">
    <location>
        <begin position="75"/>
        <end position="95"/>
    </location>
</feature>
<dbReference type="RefSeq" id="WP_058357834.1">
    <property type="nucleotide sequence ID" value="NZ_CABKVG010000010.1"/>
</dbReference>
<evidence type="ECO:0000256" key="2">
    <source>
        <dbReference type="ARBA" id="ARBA00022989"/>
    </source>
</evidence>
<feature type="transmembrane region" description="Helical" evidence="4">
    <location>
        <begin position="256"/>
        <end position="274"/>
    </location>
</feature>
<evidence type="ECO:0000256" key="4">
    <source>
        <dbReference type="SAM" id="Phobius"/>
    </source>
</evidence>
<name>A0ABY4E4X4_9NEIS</name>
<dbReference type="PANTHER" id="PTHR23537">
    <property type="match status" value="1"/>
</dbReference>
<dbReference type="InterPro" id="IPR020846">
    <property type="entry name" value="MFS_dom"/>
</dbReference>
<dbReference type="InterPro" id="IPR010645">
    <property type="entry name" value="MFS_4"/>
</dbReference>
<feature type="domain" description="Major facilitator superfamily (MFS) profile" evidence="5">
    <location>
        <begin position="5"/>
        <end position="395"/>
    </location>
</feature>
<feature type="transmembrane region" description="Helical" evidence="4">
    <location>
        <begin position="134"/>
        <end position="153"/>
    </location>
</feature>
<reference evidence="6 7" key="1">
    <citation type="journal article" date="2022" name="Res Sq">
        <title>Evolution of multicellular longitudinally dividing oral cavity symbionts (Neisseriaceae).</title>
        <authorList>
            <person name="Nyongesa S."/>
            <person name="Weber P."/>
            <person name="Bernet E."/>
            <person name="Pullido F."/>
            <person name="Nieckarz M."/>
            <person name="Delaby M."/>
            <person name="Nieves C."/>
            <person name="Viehboeck T."/>
            <person name="Krause N."/>
            <person name="Rivera-Millot A."/>
            <person name="Nakamura A."/>
            <person name="Vischer N."/>
            <person name="VanNieuwenhze M."/>
            <person name="Brun Y."/>
            <person name="Cava F."/>
            <person name="Bulgheresi S."/>
            <person name="Veyrier F."/>
        </authorList>
    </citation>
    <scope>NUCLEOTIDE SEQUENCE [LARGE SCALE GENOMIC DNA]</scope>
    <source>
        <strain evidence="6 7">SN4</strain>
    </source>
</reference>
<evidence type="ECO:0000313" key="7">
    <source>
        <dbReference type="Proteomes" id="UP000832011"/>
    </source>
</evidence>
<dbReference type="InterPro" id="IPR036259">
    <property type="entry name" value="MFS_trans_sf"/>
</dbReference>
<sequence>MGSYAYRSVIIASLSTLLALGLFRFAYSALLPLLIQAAWFSADTAVYLSVANLCGYLIGALAANPLNRRFSHKAIIIAAALLGSLSLFACAIAHLPIAWYVWWRLLAGITGALLMVLAPAWALRQVPVAAKNRASALVFAGIGLGVLLSAFLLPYMPLLGLKHTWLIIAACSLLLSTSIIVLFRGLPKPASTATLPTATVSANTATPASKPAYHSAIFIILAYGCFGMGYLPHALFWVDYLARELAWNLHAVDTQWLLYGLGAALGNGLGFVLVKQWGWMKANSLCFILYAAAIALPLCSQNASILALSSFVCGALVPVMVAMSSGCLLVLLGSDAHQRFWGYATAFFSVCQFGGGLIMSHVLSSSGQYAYLFMLGAALLFGGGLLSYRPYYLQKH</sequence>
<protein>
    <submittedName>
        <fullName evidence="6">MFS transporter</fullName>
    </submittedName>
</protein>
<organism evidence="6 7">
    <name type="scientific">Vitreoscilla massiliensis</name>
    <dbReference type="NCBI Taxonomy" id="1689272"/>
    <lineage>
        <taxon>Bacteria</taxon>
        <taxon>Pseudomonadati</taxon>
        <taxon>Pseudomonadota</taxon>
        <taxon>Betaproteobacteria</taxon>
        <taxon>Neisseriales</taxon>
        <taxon>Neisseriaceae</taxon>
        <taxon>Vitreoscilla</taxon>
    </lineage>
</organism>
<dbReference type="SUPFAM" id="SSF103473">
    <property type="entry name" value="MFS general substrate transporter"/>
    <property type="match status" value="1"/>
</dbReference>
<feature type="transmembrane region" description="Helical" evidence="4">
    <location>
        <begin position="165"/>
        <end position="183"/>
    </location>
</feature>
<accession>A0ABY4E4X4</accession>
<dbReference type="PROSITE" id="PS50850">
    <property type="entry name" value="MFS"/>
    <property type="match status" value="1"/>
</dbReference>
<keyword evidence="1 4" id="KW-0812">Transmembrane</keyword>
<dbReference type="Proteomes" id="UP000832011">
    <property type="component" value="Chromosome"/>
</dbReference>
<feature type="transmembrane region" description="Helical" evidence="4">
    <location>
        <begin position="315"/>
        <end position="333"/>
    </location>
</feature>
<evidence type="ECO:0000256" key="1">
    <source>
        <dbReference type="ARBA" id="ARBA00022692"/>
    </source>
</evidence>